<evidence type="ECO:0000256" key="1">
    <source>
        <dbReference type="SAM" id="MobiDB-lite"/>
    </source>
</evidence>
<reference evidence="4 5" key="2">
    <citation type="journal article" date="2021" name="J. Hered.">
        <title>Feather Gene Expression Elucidates the Developmental Basis of Plumage Iridescence in African Starlings.</title>
        <authorList>
            <person name="Rubenstein D.R."/>
            <person name="Corvelo A."/>
            <person name="MacManes M.D."/>
            <person name="Maia R."/>
            <person name="Narzisi G."/>
            <person name="Rousaki A."/>
            <person name="Vandenabeele P."/>
            <person name="Shawkey M.D."/>
            <person name="Solomon J."/>
        </authorList>
    </citation>
    <scope>NUCLEOTIDE SEQUENCE [LARGE SCALE GENOMIC DNA]</scope>
    <source>
        <strain evidence="4">SS15</strain>
    </source>
</reference>
<evidence type="ECO:0000256" key="2">
    <source>
        <dbReference type="SAM" id="SignalP"/>
    </source>
</evidence>
<evidence type="ECO:0000313" key="3">
    <source>
        <dbReference type="EMBL" id="KAG0119326.1"/>
    </source>
</evidence>
<evidence type="ECO:0000313" key="5">
    <source>
        <dbReference type="Proteomes" id="UP000618051"/>
    </source>
</evidence>
<reference evidence="4" key="3">
    <citation type="submission" date="2022-01" db="EMBL/GenBank/DDBJ databases">
        <authorList>
            <person name="Rubenstein D.R."/>
        </authorList>
    </citation>
    <scope>NUCLEOTIDE SEQUENCE</scope>
    <source>
        <strain evidence="4">SS15</strain>
        <tissue evidence="4">Liver</tissue>
    </source>
</reference>
<feature type="signal peptide" evidence="2">
    <location>
        <begin position="1"/>
        <end position="26"/>
    </location>
</feature>
<protein>
    <recommendedName>
        <fullName evidence="6">Secreted protein</fullName>
    </recommendedName>
</protein>
<keyword evidence="5" id="KW-1185">Reference proteome</keyword>
<reference evidence="3" key="1">
    <citation type="submission" date="2020-10" db="EMBL/GenBank/DDBJ databases">
        <title>Feather gene expression reveals the developmental basis of iridescence in African starlings.</title>
        <authorList>
            <person name="Rubenstein D.R."/>
        </authorList>
    </citation>
    <scope>NUCLEOTIDE SEQUENCE</scope>
    <source>
        <strain evidence="3">SS15</strain>
        <tissue evidence="3">Liver</tissue>
    </source>
</reference>
<comment type="caution">
    <text evidence="3">The sequence shown here is derived from an EMBL/GenBank/DDBJ whole genome shotgun (WGS) entry which is preliminary data.</text>
</comment>
<evidence type="ECO:0008006" key="6">
    <source>
        <dbReference type="Google" id="ProtNLM"/>
    </source>
</evidence>
<organism evidence="3">
    <name type="scientific">Lamprotornis superbus</name>
    <dbReference type="NCBI Taxonomy" id="245042"/>
    <lineage>
        <taxon>Eukaryota</taxon>
        <taxon>Metazoa</taxon>
        <taxon>Chordata</taxon>
        <taxon>Craniata</taxon>
        <taxon>Vertebrata</taxon>
        <taxon>Euteleostomi</taxon>
        <taxon>Archelosauria</taxon>
        <taxon>Archosauria</taxon>
        <taxon>Dinosauria</taxon>
        <taxon>Saurischia</taxon>
        <taxon>Theropoda</taxon>
        <taxon>Coelurosauria</taxon>
        <taxon>Aves</taxon>
        <taxon>Neognathae</taxon>
        <taxon>Neoaves</taxon>
        <taxon>Telluraves</taxon>
        <taxon>Australaves</taxon>
        <taxon>Passeriformes</taxon>
        <taxon>Sturnidae</taxon>
        <taxon>Lamprotornis</taxon>
    </lineage>
</organism>
<keyword evidence="2" id="KW-0732">Signal</keyword>
<accession>A0A835TUG6</accession>
<feature type="region of interest" description="Disordered" evidence="1">
    <location>
        <begin position="45"/>
        <end position="102"/>
    </location>
</feature>
<sequence>MNFFCLQVLGFLELFRAACSPVQVFASPVWGCCLESPLELESSLKPQELEPLEESLPVPHSHGIPTPEDASGLPKPPTILCQGALGHSPLSRTGGSRGAGSR</sequence>
<proteinExistence type="predicted"/>
<dbReference type="EMBL" id="JADDUC010000089">
    <property type="protein sequence ID" value="KAG0119326.1"/>
    <property type="molecule type" value="Genomic_DNA"/>
</dbReference>
<evidence type="ECO:0000313" key="4">
    <source>
        <dbReference type="EMBL" id="KAI1231961.1"/>
    </source>
</evidence>
<dbReference type="Proteomes" id="UP000618051">
    <property type="component" value="Unassembled WGS sequence"/>
</dbReference>
<dbReference type="AlphaFoldDB" id="A0A835TUG6"/>
<dbReference type="EMBL" id="JADDUC020000024">
    <property type="protein sequence ID" value="KAI1231961.1"/>
    <property type="molecule type" value="Genomic_DNA"/>
</dbReference>
<name>A0A835TUG6_9PASS</name>
<feature type="chain" id="PRO_5032335303" description="Secreted protein" evidence="2">
    <location>
        <begin position="27"/>
        <end position="102"/>
    </location>
</feature>
<gene>
    <name evidence="4" type="ORF">IHE44_0007604</name>
    <name evidence="3" type="ORF">IHE44_014443</name>
</gene>